<dbReference type="EMBL" id="JBHSDJ010000133">
    <property type="protein sequence ID" value="MFC4249691.1"/>
    <property type="molecule type" value="Genomic_DNA"/>
</dbReference>
<name>A0ABD5P703_9EURY</name>
<feature type="domain" description="SHOCT" evidence="2">
    <location>
        <begin position="84"/>
        <end position="110"/>
    </location>
</feature>
<dbReference type="Pfam" id="PF09851">
    <property type="entry name" value="SHOCT"/>
    <property type="match status" value="1"/>
</dbReference>
<dbReference type="RefSeq" id="WP_246973040.1">
    <property type="nucleotide sequence ID" value="NZ_CP095397.1"/>
</dbReference>
<dbReference type="AlphaFoldDB" id="A0ABD5P703"/>
<evidence type="ECO:0000313" key="3">
    <source>
        <dbReference type="EMBL" id="MFC4249691.1"/>
    </source>
</evidence>
<dbReference type="GeneID" id="71853317"/>
<keyword evidence="1" id="KW-0812">Transmembrane</keyword>
<dbReference type="InterPro" id="IPR018649">
    <property type="entry name" value="SHOCT"/>
</dbReference>
<feature type="transmembrane region" description="Helical" evidence="1">
    <location>
        <begin position="7"/>
        <end position="30"/>
    </location>
</feature>
<gene>
    <name evidence="3" type="ORF">ACFOZ7_22610</name>
</gene>
<protein>
    <submittedName>
        <fullName evidence="3">SHOCT domain-containing protein</fullName>
    </submittedName>
</protein>
<reference evidence="3 4" key="1">
    <citation type="journal article" date="2014" name="Int. J. Syst. Evol. Microbiol.">
        <title>Complete genome sequence of Corynebacterium casei LMG S-19264T (=DSM 44701T), isolated from a smear-ripened cheese.</title>
        <authorList>
            <consortium name="US DOE Joint Genome Institute (JGI-PGF)"/>
            <person name="Walter F."/>
            <person name="Albersmeier A."/>
            <person name="Kalinowski J."/>
            <person name="Ruckert C."/>
        </authorList>
    </citation>
    <scope>NUCLEOTIDE SEQUENCE [LARGE SCALE GENOMIC DNA]</scope>
    <source>
        <strain evidence="3 4">IBRC-M 10912</strain>
    </source>
</reference>
<organism evidence="3 4">
    <name type="scientific">Natribaculum luteum</name>
    <dbReference type="NCBI Taxonomy" id="1586232"/>
    <lineage>
        <taxon>Archaea</taxon>
        <taxon>Methanobacteriati</taxon>
        <taxon>Methanobacteriota</taxon>
        <taxon>Stenosarchaea group</taxon>
        <taxon>Halobacteria</taxon>
        <taxon>Halobacteriales</taxon>
        <taxon>Natrialbaceae</taxon>
        <taxon>Natribaculum</taxon>
    </lineage>
</organism>
<sequence length="114" mass="12826">MATDDSLLRTIVLIAAIVLLAPFLFMMLAMPMMGMWGGGHMWGWDGAGVGLAWLLPWALFLLLFLGIGYLLYRTALGTDRKSDAALEELRVAYARGDISSEEFEERRERLERSE</sequence>
<keyword evidence="1" id="KW-0472">Membrane</keyword>
<evidence type="ECO:0000256" key="1">
    <source>
        <dbReference type="SAM" id="Phobius"/>
    </source>
</evidence>
<keyword evidence="1" id="KW-1133">Transmembrane helix</keyword>
<feature type="transmembrane region" description="Helical" evidence="1">
    <location>
        <begin position="50"/>
        <end position="72"/>
    </location>
</feature>
<evidence type="ECO:0000259" key="2">
    <source>
        <dbReference type="Pfam" id="PF09851"/>
    </source>
</evidence>
<accession>A0ABD5P703</accession>
<evidence type="ECO:0000313" key="4">
    <source>
        <dbReference type="Proteomes" id="UP001595821"/>
    </source>
</evidence>
<proteinExistence type="predicted"/>
<comment type="caution">
    <text evidence="3">The sequence shown here is derived from an EMBL/GenBank/DDBJ whole genome shotgun (WGS) entry which is preliminary data.</text>
</comment>
<dbReference type="Proteomes" id="UP001595821">
    <property type="component" value="Unassembled WGS sequence"/>
</dbReference>